<feature type="region of interest" description="Disordered" evidence="5">
    <location>
        <begin position="176"/>
        <end position="198"/>
    </location>
</feature>
<dbReference type="OrthoDB" id="10266249at2759"/>
<accession>A0A0N4UDK9</accession>
<dbReference type="STRING" id="318479.A0A0N4UDK9"/>
<evidence type="ECO:0000313" key="10">
    <source>
        <dbReference type="WBParaSite" id="DME_0000542401-mRNA-1"/>
    </source>
</evidence>
<dbReference type="GO" id="GO:0006974">
    <property type="term" value="P:DNA damage response"/>
    <property type="evidence" value="ECO:0007669"/>
    <property type="project" value="TreeGrafter"/>
</dbReference>
<evidence type="ECO:0000256" key="2">
    <source>
        <dbReference type="ARBA" id="ARBA00022723"/>
    </source>
</evidence>
<evidence type="ECO:0000313" key="9">
    <source>
        <dbReference type="Proteomes" id="UP000274756"/>
    </source>
</evidence>
<dbReference type="FunFam" id="2.30.30.30:FF:000021">
    <property type="entry name" value="DNA/RNA-binding protein KIN17, putative"/>
    <property type="match status" value="1"/>
</dbReference>
<dbReference type="GO" id="GO:0008270">
    <property type="term" value="F:zinc ion binding"/>
    <property type="evidence" value="ECO:0007669"/>
    <property type="project" value="UniProtKB-KW"/>
</dbReference>
<name>A0A0N4UDK9_DRAME</name>
<dbReference type="WBParaSite" id="DME_0000542401-mRNA-1">
    <property type="protein sequence ID" value="DME_0000542401-mRNA-1"/>
    <property type="gene ID" value="DME_0000542401"/>
</dbReference>
<dbReference type="SUPFAM" id="SSF57667">
    <property type="entry name" value="beta-beta-alpha zinc fingers"/>
    <property type="match status" value="1"/>
</dbReference>
<sequence>MGKPEKGTPKEIANRCKSKGLQKLRWFCQMCRKQCRDQNGFKCHLTSESHQRQLLLFAENPNIYLKEFSIDFERNFLTVLRNTFGTKRVRANEVYQEYIRDKMHVHMNSTTWHTLTNFVLYLGSSGKCRIDHTERGWYIALIDQEEELRAEKEKNKAKAEINDAEQHMLMIEKQAERAREKAAEKEEKHHSPTEFRRDENDEKITFALPANRNFSTFFSDLHLFSWLISEIKSEVKSELSVRERENVSSTKNKIKKSALDELMEMEERKKEKQNRKDYWLHKGIIVKIMTKKLGMEFYKAKGVVTSLIDNYVSLVDVNGHLLKIDQNHLETVIPAVGRRMLIVNGAYRGLKAVLEAIEESNFAVRLRIVEGLTKGRIISVPYEDACKLSETSK</sequence>
<reference evidence="7 9" key="2">
    <citation type="submission" date="2018-11" db="EMBL/GenBank/DDBJ databases">
        <authorList>
            <consortium name="Pathogen Informatics"/>
        </authorList>
    </citation>
    <scope>NUCLEOTIDE SEQUENCE [LARGE SCALE GENOMIC DNA]</scope>
</reference>
<evidence type="ECO:0000256" key="4">
    <source>
        <dbReference type="ARBA" id="ARBA00022833"/>
    </source>
</evidence>
<dbReference type="InterPro" id="IPR041995">
    <property type="entry name" value="KOW_KIN17"/>
</dbReference>
<dbReference type="Pfam" id="PF18131">
    <property type="entry name" value="KN17_SH3"/>
    <property type="match status" value="1"/>
</dbReference>
<evidence type="ECO:0000313" key="8">
    <source>
        <dbReference type="Proteomes" id="UP000038040"/>
    </source>
</evidence>
<dbReference type="GO" id="GO:0003690">
    <property type="term" value="F:double-stranded DNA binding"/>
    <property type="evidence" value="ECO:0007669"/>
    <property type="project" value="TreeGrafter"/>
</dbReference>
<dbReference type="InterPro" id="IPR056767">
    <property type="entry name" value="C2H2-Znf_KIN17"/>
</dbReference>
<dbReference type="Gene3D" id="1.10.10.2030">
    <property type="entry name" value="DNA/RNA-binding protein Kin17, conserved domain"/>
    <property type="match status" value="1"/>
</dbReference>
<dbReference type="PANTHER" id="PTHR12805">
    <property type="entry name" value="KIN17 KIN, ANTIGENIC DETERMINANT OF RECA PROTEIN HOMOLOG"/>
    <property type="match status" value="1"/>
</dbReference>
<dbReference type="FunFam" id="1.10.10.2030:FF:000001">
    <property type="entry name" value="DNA/RNA-binding protein KIN17, putative"/>
    <property type="match status" value="1"/>
</dbReference>
<dbReference type="AlphaFoldDB" id="A0A0N4UDK9"/>
<dbReference type="Pfam" id="PF10357">
    <property type="entry name" value="WH_KIN17"/>
    <property type="match status" value="1"/>
</dbReference>
<evidence type="ECO:0000256" key="5">
    <source>
        <dbReference type="SAM" id="MobiDB-lite"/>
    </source>
</evidence>
<dbReference type="Gene3D" id="2.30.30.30">
    <property type="match status" value="1"/>
</dbReference>
<keyword evidence="9" id="KW-1185">Reference proteome</keyword>
<dbReference type="GO" id="GO:0005634">
    <property type="term" value="C:nucleus"/>
    <property type="evidence" value="ECO:0007669"/>
    <property type="project" value="TreeGrafter"/>
</dbReference>
<evidence type="ECO:0000256" key="3">
    <source>
        <dbReference type="ARBA" id="ARBA00022771"/>
    </source>
</evidence>
<dbReference type="Pfam" id="PF25092">
    <property type="entry name" value="SH3_KIN17_C"/>
    <property type="match status" value="1"/>
</dbReference>
<dbReference type="PANTHER" id="PTHR12805:SF0">
    <property type="entry name" value="DNA_RNA-BINDING PROTEIN KIN17"/>
    <property type="match status" value="1"/>
</dbReference>
<keyword evidence="2" id="KW-0479">Metal-binding</keyword>
<feature type="domain" description="DNA/RNA-binding protein Kin17 WH-like" evidence="6">
    <location>
        <begin position="52"/>
        <end position="176"/>
    </location>
</feature>
<evidence type="ECO:0000313" key="7">
    <source>
        <dbReference type="EMBL" id="VDN59250.1"/>
    </source>
</evidence>
<dbReference type="InterPro" id="IPR037321">
    <property type="entry name" value="KIN17-like"/>
</dbReference>
<dbReference type="EMBL" id="UYYG01001178">
    <property type="protein sequence ID" value="VDN59250.1"/>
    <property type="molecule type" value="Genomic_DNA"/>
</dbReference>
<dbReference type="InterPro" id="IPR036236">
    <property type="entry name" value="Znf_C2H2_sf"/>
</dbReference>
<keyword evidence="4" id="KW-0862">Zinc</keyword>
<protein>
    <submittedName>
        <fullName evidence="10">Kin17_mid domain-containing protein</fullName>
    </submittedName>
</protein>
<dbReference type="Pfam" id="PF25095">
    <property type="entry name" value="C2H2-zf_KIN17"/>
    <property type="match status" value="1"/>
</dbReference>
<dbReference type="CDD" id="cd13155">
    <property type="entry name" value="KOW_KIN17"/>
    <property type="match status" value="1"/>
</dbReference>
<evidence type="ECO:0000259" key="6">
    <source>
        <dbReference type="SMART" id="SM01253"/>
    </source>
</evidence>
<dbReference type="InterPro" id="IPR038254">
    <property type="entry name" value="KIN17_WH-like_sf"/>
</dbReference>
<dbReference type="GO" id="GO:0006260">
    <property type="term" value="P:DNA replication"/>
    <property type="evidence" value="ECO:0007669"/>
    <property type="project" value="TreeGrafter"/>
</dbReference>
<dbReference type="InterPro" id="IPR041330">
    <property type="entry name" value="KN17_SH3"/>
</dbReference>
<dbReference type="Gene3D" id="2.30.30.140">
    <property type="match status" value="1"/>
</dbReference>
<dbReference type="Proteomes" id="UP000274756">
    <property type="component" value="Unassembled WGS sequence"/>
</dbReference>
<organism evidence="8 10">
    <name type="scientific">Dracunculus medinensis</name>
    <name type="common">Guinea worm</name>
    <dbReference type="NCBI Taxonomy" id="318479"/>
    <lineage>
        <taxon>Eukaryota</taxon>
        <taxon>Metazoa</taxon>
        <taxon>Ecdysozoa</taxon>
        <taxon>Nematoda</taxon>
        <taxon>Chromadorea</taxon>
        <taxon>Rhabditida</taxon>
        <taxon>Spirurina</taxon>
        <taxon>Dracunculoidea</taxon>
        <taxon>Dracunculidae</taxon>
        <taxon>Dracunculus</taxon>
    </lineage>
</organism>
<dbReference type="InterPro" id="IPR014722">
    <property type="entry name" value="Rib_uL2_dom2"/>
</dbReference>
<dbReference type="SMART" id="SM01253">
    <property type="entry name" value="Kin17_mid"/>
    <property type="match status" value="1"/>
</dbReference>
<keyword evidence="3" id="KW-0863">Zinc-finger</keyword>
<dbReference type="InterPro" id="IPR019447">
    <property type="entry name" value="DNA/RNA-bd_Kin17_WH-like_dom"/>
</dbReference>
<proteinExistence type="inferred from homology"/>
<evidence type="ECO:0000256" key="1">
    <source>
        <dbReference type="ARBA" id="ARBA00008517"/>
    </source>
</evidence>
<gene>
    <name evidence="7" type="ORF">DME_LOCUS9223</name>
</gene>
<reference evidence="10" key="1">
    <citation type="submission" date="2017-02" db="UniProtKB">
        <authorList>
            <consortium name="WormBaseParasite"/>
        </authorList>
    </citation>
    <scope>IDENTIFICATION</scope>
</reference>
<comment type="similarity">
    <text evidence="1">Belongs to the KIN17 family.</text>
</comment>
<dbReference type="Proteomes" id="UP000038040">
    <property type="component" value="Unplaced"/>
</dbReference>